<sequence>MKGTNHQFRKFASVKSAALLGLSAVCFASLGAWIQAADDSATVACACSSEISYNNSLPASHPNNRCATQTRDLTWGSWLSGNSRSGQFHFIDLLELLNGHQDKPMDKSPSSARDEI</sequence>
<keyword evidence="3" id="KW-1185">Reference proteome</keyword>
<keyword evidence="1" id="KW-0732">Signal</keyword>
<dbReference type="RefSeq" id="WP_207380310.1">
    <property type="nucleotide sequence ID" value="NZ_CP071502.1"/>
</dbReference>
<organism evidence="2 3">
    <name type="scientific">Shewanella sedimentimangrovi</name>
    <dbReference type="NCBI Taxonomy" id="2814293"/>
    <lineage>
        <taxon>Bacteria</taxon>
        <taxon>Pseudomonadati</taxon>
        <taxon>Pseudomonadota</taxon>
        <taxon>Gammaproteobacteria</taxon>
        <taxon>Alteromonadales</taxon>
        <taxon>Shewanellaceae</taxon>
        <taxon>Shewanella</taxon>
    </lineage>
</organism>
<evidence type="ECO:0000313" key="3">
    <source>
        <dbReference type="Proteomes" id="UP000663207"/>
    </source>
</evidence>
<evidence type="ECO:0000256" key="1">
    <source>
        <dbReference type="SAM" id="SignalP"/>
    </source>
</evidence>
<accession>A0ABX7R1G7</accession>
<feature type="signal peptide" evidence="1">
    <location>
        <begin position="1"/>
        <end position="28"/>
    </location>
</feature>
<evidence type="ECO:0000313" key="2">
    <source>
        <dbReference type="EMBL" id="QSX37031.1"/>
    </source>
</evidence>
<reference evidence="2 3" key="1">
    <citation type="submission" date="2021-03" db="EMBL/GenBank/DDBJ databases">
        <title>Novel species identification of genus Shewanella.</title>
        <authorList>
            <person name="Liu G."/>
            <person name="Zhang Q."/>
        </authorList>
    </citation>
    <scope>NUCLEOTIDE SEQUENCE [LARGE SCALE GENOMIC DNA]</scope>
    <source>
        <strain evidence="2 3">FJAT-52962</strain>
    </source>
</reference>
<gene>
    <name evidence="2" type="ORF">JYB85_17515</name>
</gene>
<dbReference type="Proteomes" id="UP000663207">
    <property type="component" value="Chromosome"/>
</dbReference>
<proteinExistence type="predicted"/>
<dbReference type="EMBL" id="CP071502">
    <property type="protein sequence ID" value="QSX37031.1"/>
    <property type="molecule type" value="Genomic_DNA"/>
</dbReference>
<feature type="chain" id="PRO_5045069110" evidence="1">
    <location>
        <begin position="29"/>
        <end position="116"/>
    </location>
</feature>
<protein>
    <submittedName>
        <fullName evidence="2">Uncharacterized protein</fullName>
    </submittedName>
</protein>
<name>A0ABX7R1G7_9GAMM</name>